<organism evidence="8 9">
    <name type="scientific">Emiliania huxleyi (strain CCMP1516)</name>
    <dbReference type="NCBI Taxonomy" id="280463"/>
    <lineage>
        <taxon>Eukaryota</taxon>
        <taxon>Haptista</taxon>
        <taxon>Haptophyta</taxon>
        <taxon>Prymnesiophyceae</taxon>
        <taxon>Isochrysidales</taxon>
        <taxon>Noelaerhabdaceae</taxon>
        <taxon>Emiliania</taxon>
    </lineage>
</organism>
<feature type="domain" description="SAM-dependent MTase TRM10-type" evidence="7">
    <location>
        <begin position="171"/>
        <end position="387"/>
    </location>
</feature>
<dbReference type="EC" id="2.1.1.221" evidence="1"/>
<feature type="compositionally biased region" description="Low complexity" evidence="6">
    <location>
        <begin position="104"/>
        <end position="119"/>
    </location>
</feature>
<accession>A0A0D3J6H0</accession>
<dbReference type="InterPro" id="IPR038459">
    <property type="entry name" value="MT_TRM10-typ_sf"/>
</dbReference>
<dbReference type="GO" id="GO:0000049">
    <property type="term" value="F:tRNA binding"/>
    <property type="evidence" value="ECO:0007669"/>
    <property type="project" value="TreeGrafter"/>
</dbReference>
<reference evidence="9" key="1">
    <citation type="journal article" date="2013" name="Nature">
        <title>Pan genome of the phytoplankton Emiliania underpins its global distribution.</title>
        <authorList>
            <person name="Read B.A."/>
            <person name="Kegel J."/>
            <person name="Klute M.J."/>
            <person name="Kuo A."/>
            <person name="Lefebvre S.C."/>
            <person name="Maumus F."/>
            <person name="Mayer C."/>
            <person name="Miller J."/>
            <person name="Monier A."/>
            <person name="Salamov A."/>
            <person name="Young J."/>
            <person name="Aguilar M."/>
            <person name="Claverie J.M."/>
            <person name="Frickenhaus S."/>
            <person name="Gonzalez K."/>
            <person name="Herman E.K."/>
            <person name="Lin Y.C."/>
            <person name="Napier J."/>
            <person name="Ogata H."/>
            <person name="Sarno A.F."/>
            <person name="Shmutz J."/>
            <person name="Schroeder D."/>
            <person name="de Vargas C."/>
            <person name="Verret F."/>
            <person name="von Dassow P."/>
            <person name="Valentin K."/>
            <person name="Van de Peer Y."/>
            <person name="Wheeler G."/>
            <person name="Dacks J.B."/>
            <person name="Delwiche C.F."/>
            <person name="Dyhrman S.T."/>
            <person name="Glockner G."/>
            <person name="John U."/>
            <person name="Richards T."/>
            <person name="Worden A.Z."/>
            <person name="Zhang X."/>
            <person name="Grigoriev I.V."/>
            <person name="Allen A.E."/>
            <person name="Bidle K."/>
            <person name="Borodovsky M."/>
            <person name="Bowler C."/>
            <person name="Brownlee C."/>
            <person name="Cock J.M."/>
            <person name="Elias M."/>
            <person name="Gladyshev V.N."/>
            <person name="Groth M."/>
            <person name="Guda C."/>
            <person name="Hadaegh A."/>
            <person name="Iglesias-Rodriguez M.D."/>
            <person name="Jenkins J."/>
            <person name="Jones B.M."/>
            <person name="Lawson T."/>
            <person name="Leese F."/>
            <person name="Lindquist E."/>
            <person name="Lobanov A."/>
            <person name="Lomsadze A."/>
            <person name="Malik S.B."/>
            <person name="Marsh M.E."/>
            <person name="Mackinder L."/>
            <person name="Mock T."/>
            <person name="Mueller-Roeber B."/>
            <person name="Pagarete A."/>
            <person name="Parker M."/>
            <person name="Probert I."/>
            <person name="Quesneville H."/>
            <person name="Raines C."/>
            <person name="Rensing S.A."/>
            <person name="Riano-Pachon D.M."/>
            <person name="Richier S."/>
            <person name="Rokitta S."/>
            <person name="Shiraiwa Y."/>
            <person name="Soanes D.M."/>
            <person name="van der Giezen M."/>
            <person name="Wahlund T.M."/>
            <person name="Williams B."/>
            <person name="Wilson W."/>
            <person name="Wolfe G."/>
            <person name="Wurch L.L."/>
        </authorList>
    </citation>
    <scope>NUCLEOTIDE SEQUENCE</scope>
</reference>
<dbReference type="EnsemblProtists" id="EOD19105">
    <property type="protein sequence ID" value="EOD19105"/>
    <property type="gene ID" value="EMIHUDRAFT_243275"/>
</dbReference>
<proteinExistence type="predicted"/>
<evidence type="ECO:0000256" key="1">
    <source>
        <dbReference type="ARBA" id="ARBA00012797"/>
    </source>
</evidence>
<dbReference type="PANTHER" id="PTHR13563:SF13">
    <property type="entry name" value="TRNA METHYLTRANSFERASE 10 HOMOLOG A"/>
    <property type="match status" value="1"/>
</dbReference>
<evidence type="ECO:0000313" key="8">
    <source>
        <dbReference type="EnsemblProtists" id="EOD19105"/>
    </source>
</evidence>
<dbReference type="GO" id="GO:0005634">
    <property type="term" value="C:nucleus"/>
    <property type="evidence" value="ECO:0007669"/>
    <property type="project" value="TreeGrafter"/>
</dbReference>
<name>A0A0D3J6H0_EMIH1</name>
<dbReference type="AlphaFoldDB" id="A0A0D3J6H0"/>
<dbReference type="InterPro" id="IPR028564">
    <property type="entry name" value="MT_TRM10-typ"/>
</dbReference>
<evidence type="ECO:0000256" key="5">
    <source>
        <dbReference type="ARBA" id="ARBA00048434"/>
    </source>
</evidence>
<evidence type="ECO:0000259" key="7">
    <source>
        <dbReference type="PROSITE" id="PS51675"/>
    </source>
</evidence>
<keyword evidence="3" id="KW-0808">Transferase</keyword>
<feature type="region of interest" description="Disordered" evidence="6">
    <location>
        <begin position="104"/>
        <end position="152"/>
    </location>
</feature>
<protein>
    <recommendedName>
        <fullName evidence="1">tRNA (guanine(9)-N(1))-methyltransferase</fullName>
        <ecNumber evidence="1">2.1.1.221</ecNumber>
    </recommendedName>
</protein>
<evidence type="ECO:0000256" key="4">
    <source>
        <dbReference type="ARBA" id="ARBA00022691"/>
    </source>
</evidence>
<dbReference type="InterPro" id="IPR007356">
    <property type="entry name" value="tRNA_m1G_MeTrfase_euk"/>
</dbReference>
<dbReference type="HOGENOM" id="CLU_712571_0_0_1"/>
<keyword evidence="2" id="KW-0489">Methyltransferase</keyword>
<dbReference type="STRING" id="2903.R1DX51"/>
<dbReference type="RefSeq" id="XP_005771534.1">
    <property type="nucleotide sequence ID" value="XM_005771477.1"/>
</dbReference>
<reference evidence="8" key="2">
    <citation type="submission" date="2024-10" db="UniProtKB">
        <authorList>
            <consortium name="EnsemblProtists"/>
        </authorList>
    </citation>
    <scope>IDENTIFICATION</scope>
</reference>
<dbReference type="GeneID" id="17264650"/>
<dbReference type="PROSITE" id="PS51675">
    <property type="entry name" value="SAM_MT_TRM10"/>
    <property type="match status" value="1"/>
</dbReference>
<evidence type="ECO:0000256" key="3">
    <source>
        <dbReference type="ARBA" id="ARBA00022679"/>
    </source>
</evidence>
<dbReference type="GO" id="GO:0008168">
    <property type="term" value="F:methyltransferase activity"/>
    <property type="evidence" value="ECO:0007669"/>
    <property type="project" value="UniProtKB-KW"/>
</dbReference>
<dbReference type="Gene3D" id="3.40.1280.30">
    <property type="match status" value="1"/>
</dbReference>
<keyword evidence="9" id="KW-1185">Reference proteome</keyword>
<feature type="compositionally biased region" description="Basic and acidic residues" evidence="6">
    <location>
        <begin position="131"/>
        <end position="152"/>
    </location>
</feature>
<evidence type="ECO:0000256" key="6">
    <source>
        <dbReference type="SAM" id="MobiDB-lite"/>
    </source>
</evidence>
<dbReference type="KEGG" id="ehx:EMIHUDRAFT_243275"/>
<dbReference type="GO" id="GO:0002939">
    <property type="term" value="P:tRNA N1-guanine methylation"/>
    <property type="evidence" value="ECO:0007669"/>
    <property type="project" value="TreeGrafter"/>
</dbReference>
<dbReference type="eggNOG" id="KOG2967">
    <property type="taxonomic scope" value="Eukaryota"/>
</dbReference>
<dbReference type="Proteomes" id="UP000013827">
    <property type="component" value="Unassembled WGS sequence"/>
</dbReference>
<evidence type="ECO:0000256" key="2">
    <source>
        <dbReference type="ARBA" id="ARBA00022603"/>
    </source>
</evidence>
<evidence type="ECO:0000313" key="9">
    <source>
        <dbReference type="Proteomes" id="UP000013827"/>
    </source>
</evidence>
<dbReference type="PaxDb" id="2903-EOD19105"/>
<comment type="catalytic activity">
    <reaction evidence="5">
        <text>guanosine(9) in tRNA + S-adenosyl-L-methionine = N(1)-methylguanosine(9) in tRNA + S-adenosyl-L-homocysteine + H(+)</text>
        <dbReference type="Rhea" id="RHEA:43156"/>
        <dbReference type="Rhea" id="RHEA-COMP:10367"/>
        <dbReference type="Rhea" id="RHEA-COMP:10368"/>
        <dbReference type="ChEBI" id="CHEBI:15378"/>
        <dbReference type="ChEBI" id="CHEBI:57856"/>
        <dbReference type="ChEBI" id="CHEBI:59789"/>
        <dbReference type="ChEBI" id="CHEBI:73542"/>
        <dbReference type="ChEBI" id="CHEBI:74269"/>
        <dbReference type="EC" id="2.1.1.221"/>
    </reaction>
</comment>
<dbReference type="CDD" id="cd18089">
    <property type="entry name" value="SPOUT_Trm10-like"/>
    <property type="match status" value="1"/>
</dbReference>
<sequence length="388" mass="42809">MPSPTHNRSLYINLADERIYRSAFNLTRPLLLQRMRYVEHMLAFLQHAELKTFPLMEQVLRVSCAQEGSFVKTFPLMEQVLRVSCAQDSAANLAGGYRFRKAAATTSSTSSGSERASTTPPRNGSGTEATAAHDARGAEAEEARARCGEAAEEDRLRNERARAAAALREEQRSRVLAALASGPRLVVDLAPAYTALMSARHRRSLSQQLGRCWALNRRAPAPFAMHLASLRTCPAECLPAGGEHERWLVGRLDGEVSDHFGREGKLLLEARIVYLSPDAEEVLEVPWDSESARAPLEAEKTYVIGGRSSQPVDRAGVLTLPAAVDVLLRVHAGASWSQAMRAALPPRFFLSAEEEAEARAKRQRAKEQSRRTTKNSKLGFMTFKLAYV</sequence>
<keyword evidence="4" id="KW-0949">S-adenosyl-L-methionine</keyword>
<dbReference type="PANTHER" id="PTHR13563">
    <property type="entry name" value="TRNA (GUANINE-9-) METHYLTRANSFERASE"/>
    <property type="match status" value="1"/>
</dbReference>